<dbReference type="Pfam" id="PF00849">
    <property type="entry name" value="PseudoU_synth_2"/>
    <property type="match status" value="1"/>
</dbReference>
<evidence type="ECO:0000313" key="5">
    <source>
        <dbReference type="Proteomes" id="UP000009170"/>
    </source>
</evidence>
<comment type="similarity">
    <text evidence="1">Belongs to the pseudouridine synthase RluA family.</text>
</comment>
<organism evidence="4 5">
    <name type="scientific">Ostreococcus tauri</name>
    <name type="common">Marine green alga</name>
    <dbReference type="NCBI Taxonomy" id="70448"/>
    <lineage>
        <taxon>Eukaryota</taxon>
        <taxon>Viridiplantae</taxon>
        <taxon>Chlorophyta</taxon>
        <taxon>Mamiellophyceae</taxon>
        <taxon>Mamiellales</taxon>
        <taxon>Bathycoccaceae</taxon>
        <taxon>Ostreococcus</taxon>
    </lineage>
</organism>
<dbReference type="GO" id="GO:0003723">
    <property type="term" value="F:RNA binding"/>
    <property type="evidence" value="ECO:0007669"/>
    <property type="project" value="InterPro"/>
</dbReference>
<sequence>MHATPSTEPPPRDTYTARGLRYARAYDARCLHRVRASRDGTTVLEVLETQVGRFAGRAREGVGDDGVDPRWTRALELDRVRVRESATGAWTRASLDARVRTGMVIETTRHVHERATAAATPRVVFERDDGTGIVGVEKPGGVPVLAGVSAPGVSGRLNCVALVSARRRREVEARRATTDETTSKRARVDDGADDGADDGRVWAVNRLDAPVSGVWLCATSVKASLKAREWLSKPGTSTKTYLARVSKGSALTTPDGGLRIDAPLWKNAKTSVAELRPESEGGKPCATRIFLLERFEDDDTALVVARLESNGRYHQIRAHLGSIGHPIANDATYNDDVSADDETSFAGRAYDDDESGTIAAALAADRDPTCPECDALIALTASKDRSRKPLAAKIIWLHSLRYQFVVRDVAFDIRSDSIPAFARRPPDLSVDDFIAQLPDAS</sequence>
<evidence type="ECO:0000256" key="1">
    <source>
        <dbReference type="ARBA" id="ARBA00010876"/>
    </source>
</evidence>
<dbReference type="Gene3D" id="3.30.2350.10">
    <property type="entry name" value="Pseudouridine synthase"/>
    <property type="match status" value="1"/>
</dbReference>
<dbReference type="AlphaFoldDB" id="A0A096P8L5"/>
<dbReference type="PANTHER" id="PTHR21600:SF87">
    <property type="entry name" value="RNA PSEUDOURIDYLATE SYNTHASE DOMAIN-CONTAINING PROTEIN 1"/>
    <property type="match status" value="1"/>
</dbReference>
<dbReference type="InParanoid" id="A0A096P8L5"/>
<evidence type="ECO:0000256" key="2">
    <source>
        <dbReference type="SAM" id="MobiDB-lite"/>
    </source>
</evidence>
<gene>
    <name evidence="4" type="ORF">OT_ostta16g00980</name>
</gene>
<feature type="domain" description="Pseudouridine synthase RsuA/RluA-like" evidence="3">
    <location>
        <begin position="137"/>
        <end position="320"/>
    </location>
</feature>
<feature type="compositionally biased region" description="Basic and acidic residues" evidence="2">
    <location>
        <begin position="173"/>
        <end position="190"/>
    </location>
</feature>
<comment type="caution">
    <text evidence="4">The sequence shown here is derived from an EMBL/GenBank/DDBJ whole genome shotgun (WGS) entry which is preliminary data.</text>
</comment>
<dbReference type="GO" id="GO:0000455">
    <property type="term" value="P:enzyme-directed rRNA pseudouridine synthesis"/>
    <property type="evidence" value="ECO:0007669"/>
    <property type="project" value="TreeGrafter"/>
</dbReference>
<dbReference type="CDD" id="cd02869">
    <property type="entry name" value="PseudoU_synth_RluA_like"/>
    <property type="match status" value="1"/>
</dbReference>
<dbReference type="OrthoDB" id="424794at2759"/>
<dbReference type="PANTHER" id="PTHR21600">
    <property type="entry name" value="MITOCHONDRIAL RNA PSEUDOURIDINE SYNTHASE"/>
    <property type="match status" value="1"/>
</dbReference>
<protein>
    <submittedName>
        <fullName evidence="4">Pseudouridine synthase, RsuA/RluB/C/D/E/F</fullName>
    </submittedName>
</protein>
<dbReference type="InterPro" id="IPR020103">
    <property type="entry name" value="PsdUridine_synth_cat_dom_sf"/>
</dbReference>
<evidence type="ECO:0000313" key="4">
    <source>
        <dbReference type="EMBL" id="CEG00314.1"/>
    </source>
</evidence>
<dbReference type="KEGG" id="ota:OT_ostta16g00980"/>
<dbReference type="InterPro" id="IPR050188">
    <property type="entry name" value="RluA_PseudoU_synthase"/>
</dbReference>
<keyword evidence="5" id="KW-1185">Reference proteome</keyword>
<reference evidence="4 5" key="2">
    <citation type="journal article" date="2014" name="BMC Genomics">
        <title>An improved genome of the model marine alga Ostreococcus tauri unfolds by assessing Illumina de novo assemblies.</title>
        <authorList>
            <person name="Blanc-Mathieu R."/>
            <person name="Verhelst B."/>
            <person name="Derelle E."/>
            <person name="Rombauts S."/>
            <person name="Bouget F.Y."/>
            <person name="Carre I."/>
            <person name="Chateau A."/>
            <person name="Eyre-Walker A."/>
            <person name="Grimsley N."/>
            <person name="Moreau H."/>
            <person name="Piegu B."/>
            <person name="Rivals E."/>
            <person name="Schackwitz W."/>
            <person name="Van de Peer Y."/>
            <person name="Piganeau G."/>
        </authorList>
    </citation>
    <scope>NUCLEOTIDE SEQUENCE [LARGE SCALE GENOMIC DNA]</scope>
    <source>
        <strain evidence="5">OTTH 0595 / CCAP 157/2 / RCC745</strain>
    </source>
</reference>
<dbReference type="EMBL" id="CAID01000016">
    <property type="protein sequence ID" value="CEG00314.1"/>
    <property type="molecule type" value="Genomic_DNA"/>
</dbReference>
<dbReference type="GO" id="GO:0009982">
    <property type="term" value="F:pseudouridine synthase activity"/>
    <property type="evidence" value="ECO:0007669"/>
    <property type="project" value="InterPro"/>
</dbReference>
<name>A0A096P8L5_OSTTA</name>
<feature type="region of interest" description="Disordered" evidence="2">
    <location>
        <begin position="173"/>
        <end position="195"/>
    </location>
</feature>
<proteinExistence type="inferred from homology"/>
<dbReference type="RefSeq" id="XP_022840313.1">
    <property type="nucleotide sequence ID" value="XM_022985395.1"/>
</dbReference>
<dbReference type="SUPFAM" id="SSF55120">
    <property type="entry name" value="Pseudouridine synthase"/>
    <property type="match status" value="1"/>
</dbReference>
<evidence type="ECO:0000259" key="3">
    <source>
        <dbReference type="Pfam" id="PF00849"/>
    </source>
</evidence>
<dbReference type="STRING" id="70448.A0A096P8L5"/>
<accession>A0A096P8L5</accession>
<reference evidence="5" key="1">
    <citation type="journal article" date="2006" name="Proc. Natl. Acad. Sci. U.S.A.">
        <title>Genome analysis of the smallest free-living eukaryote Ostreococcus tauri unveils many unique features.</title>
        <authorList>
            <person name="Derelle E."/>
            <person name="Ferraz C."/>
            <person name="Rombauts S."/>
            <person name="Rouze P."/>
            <person name="Worden A.Z."/>
            <person name="Robbens S."/>
            <person name="Partensky F."/>
            <person name="Degroeve S."/>
            <person name="Echeynie S."/>
            <person name="Cooke R."/>
            <person name="Saeys Y."/>
            <person name="Wuyts J."/>
            <person name="Jabbari K."/>
            <person name="Bowler C."/>
            <person name="Panaud O."/>
            <person name="Piegu B."/>
            <person name="Ball S.G."/>
            <person name="Ral J.-P."/>
            <person name="Bouget F.-Y."/>
            <person name="Piganeau G."/>
            <person name="De Baets B."/>
            <person name="Picard A."/>
            <person name="Delseny M."/>
            <person name="Demaille J."/>
            <person name="Van de Peer Y."/>
            <person name="Moreau H."/>
        </authorList>
    </citation>
    <scope>NUCLEOTIDE SEQUENCE [LARGE SCALE GENOMIC DNA]</scope>
    <source>
        <strain evidence="5">OTTH 0595 / CCAP 157/2 / RCC745</strain>
    </source>
</reference>
<dbReference type="Proteomes" id="UP000009170">
    <property type="component" value="Unassembled WGS sequence"/>
</dbReference>
<dbReference type="InterPro" id="IPR006145">
    <property type="entry name" value="PsdUridine_synth_RsuA/RluA"/>
</dbReference>
<dbReference type="GeneID" id="34946472"/>